<keyword evidence="1" id="KW-1133">Transmembrane helix</keyword>
<evidence type="ECO:0000313" key="3">
    <source>
        <dbReference type="EMBL" id="MBI3126489.1"/>
    </source>
</evidence>
<sequence>MRKHLARFCVVVSVSLSLFHLYTGYFGVLVALLQRSVHLLLTMVLVFLLYPASKRHENHPAVVALDVLLALGSVVCIGYVAGNYDYVVNREGLASAVSGGELALGLATFALILEGLRRVAGWPLVLVTLGALLYTWGGPYLPGLLAHRGWSWNLIVAAMYLDQEAIFGVPLGVSATYAALFILFGSFLNITGAGRFFIDLACSVAGGSRGGPAKIAVLSSALFGSVSGSPVANVYGTGSFTIPMMMRLGYRPAFAAAVEAAASTGGAIMPPVMGAVAFLMADITGIPYASIALSAALPAILYYFAVGLMVHYEAIRADLKGLPPEDIPSGRKVLANLYLAIPLVGLVYTLSAGYTAFRAAFIAVVLSVAVSFLRKETRLTPAKAIEALDKGGRDMILIALTTAASGIIIGTVGLTGLALRFTSLVLSFSDAGLIFPLVLTMVACLILGMGMPAAPAYIIVAALAIPSLIQLGVSTLAAHMFAFYFAVLSNVTPPVAMAAYAGASIAGSPMLRTGVIASKLAFTGFLIPFLFVYGPPLLLKGSVPEILWASLTAILGVVCLASGLQGWMLGPVSWLERPILIVSAVALIKPGVVTDGIGLGGFALILVLQWARFKKRRVPASPLSAREDSGQIGGSR</sequence>
<feature type="transmembrane region" description="Helical" evidence="1">
    <location>
        <begin position="395"/>
        <end position="419"/>
    </location>
</feature>
<feature type="transmembrane region" description="Helical" evidence="1">
    <location>
        <begin position="579"/>
        <end position="608"/>
    </location>
</feature>
<keyword evidence="1" id="KW-0812">Transmembrane</keyword>
<dbReference type="AlphaFoldDB" id="A0A932MKV3"/>
<feature type="transmembrane region" description="Helical" evidence="1">
    <location>
        <begin position="356"/>
        <end position="374"/>
    </location>
</feature>
<feature type="transmembrane region" description="Helical" evidence="1">
    <location>
        <begin position="5"/>
        <end position="22"/>
    </location>
</feature>
<evidence type="ECO:0000313" key="4">
    <source>
        <dbReference type="Proteomes" id="UP000782312"/>
    </source>
</evidence>
<name>A0A932MKV3_UNCTE</name>
<feature type="transmembrane region" description="Helical" evidence="1">
    <location>
        <begin position="28"/>
        <end position="50"/>
    </location>
</feature>
<proteinExistence type="predicted"/>
<organism evidence="3 4">
    <name type="scientific">Tectimicrobiota bacterium</name>
    <dbReference type="NCBI Taxonomy" id="2528274"/>
    <lineage>
        <taxon>Bacteria</taxon>
        <taxon>Pseudomonadati</taxon>
        <taxon>Nitrospinota/Tectimicrobiota group</taxon>
        <taxon>Candidatus Tectimicrobiota</taxon>
    </lineage>
</organism>
<feature type="transmembrane region" description="Helical" evidence="1">
    <location>
        <begin position="62"/>
        <end position="81"/>
    </location>
</feature>
<dbReference type="InterPro" id="IPR010656">
    <property type="entry name" value="DctM"/>
</dbReference>
<accession>A0A932MKV3</accession>
<dbReference type="PANTHER" id="PTHR43849">
    <property type="entry name" value="BLL3936 PROTEIN"/>
    <property type="match status" value="1"/>
</dbReference>
<feature type="transmembrane region" description="Helical" evidence="1">
    <location>
        <begin position="124"/>
        <end position="145"/>
    </location>
</feature>
<feature type="transmembrane region" description="Helical" evidence="1">
    <location>
        <begin position="165"/>
        <end position="188"/>
    </location>
</feature>
<feature type="transmembrane region" description="Helical" evidence="1">
    <location>
        <begin position="253"/>
        <end position="280"/>
    </location>
</feature>
<dbReference type="PANTHER" id="PTHR43849:SF2">
    <property type="entry name" value="BLL3936 PROTEIN"/>
    <property type="match status" value="1"/>
</dbReference>
<feature type="transmembrane region" description="Helical" evidence="1">
    <location>
        <begin position="431"/>
        <end position="449"/>
    </location>
</feature>
<feature type="transmembrane region" description="Helical" evidence="1">
    <location>
        <begin position="516"/>
        <end position="534"/>
    </location>
</feature>
<protein>
    <submittedName>
        <fullName evidence="3">TRAP transporter permease</fullName>
    </submittedName>
</protein>
<feature type="transmembrane region" description="Helical" evidence="1">
    <location>
        <begin position="286"/>
        <end position="312"/>
    </location>
</feature>
<dbReference type="Pfam" id="PF06808">
    <property type="entry name" value="DctM"/>
    <property type="match status" value="1"/>
</dbReference>
<keyword evidence="1" id="KW-0472">Membrane</keyword>
<feature type="transmembrane region" description="Helical" evidence="1">
    <location>
        <begin position="93"/>
        <end position="112"/>
    </location>
</feature>
<comment type="caution">
    <text evidence="3">The sequence shown here is derived from an EMBL/GenBank/DDBJ whole genome shotgun (WGS) entry which is preliminary data.</text>
</comment>
<reference evidence="3" key="1">
    <citation type="submission" date="2020-07" db="EMBL/GenBank/DDBJ databases">
        <title>Huge and variable diversity of episymbiotic CPR bacteria and DPANN archaea in groundwater ecosystems.</title>
        <authorList>
            <person name="He C.Y."/>
            <person name="Keren R."/>
            <person name="Whittaker M."/>
            <person name="Farag I.F."/>
            <person name="Doudna J."/>
            <person name="Cate J.H.D."/>
            <person name="Banfield J.F."/>
        </authorList>
    </citation>
    <scope>NUCLEOTIDE SEQUENCE</scope>
    <source>
        <strain evidence="3">NC_groundwater_763_Ag_S-0.2um_68_21</strain>
    </source>
</reference>
<evidence type="ECO:0000259" key="2">
    <source>
        <dbReference type="Pfam" id="PF06808"/>
    </source>
</evidence>
<dbReference type="Proteomes" id="UP000782312">
    <property type="component" value="Unassembled WGS sequence"/>
</dbReference>
<feature type="transmembrane region" description="Helical" evidence="1">
    <location>
        <begin position="546"/>
        <end position="567"/>
    </location>
</feature>
<gene>
    <name evidence="3" type="ORF">HYZ11_02660</name>
</gene>
<dbReference type="EMBL" id="JACPUR010000004">
    <property type="protein sequence ID" value="MBI3126489.1"/>
    <property type="molecule type" value="Genomic_DNA"/>
</dbReference>
<feature type="domain" description="TRAP C4-dicarboxylate transport system permease DctM subunit" evidence="2">
    <location>
        <begin position="111"/>
        <end position="546"/>
    </location>
</feature>
<evidence type="ECO:0000256" key="1">
    <source>
        <dbReference type="SAM" id="Phobius"/>
    </source>
</evidence>
<feature type="transmembrane region" description="Helical" evidence="1">
    <location>
        <begin position="333"/>
        <end position="350"/>
    </location>
</feature>
<dbReference type="InterPro" id="IPR011853">
    <property type="entry name" value="TRAP_DctM-Dct_fused"/>
</dbReference>
<dbReference type="NCBIfam" id="TIGR02123">
    <property type="entry name" value="TRAP_fused"/>
    <property type="match status" value="1"/>
</dbReference>